<dbReference type="PROSITE" id="PS50893">
    <property type="entry name" value="ABC_TRANSPORTER_2"/>
    <property type="match status" value="1"/>
</dbReference>
<comment type="similarity">
    <text evidence="1">Belongs to the ABC transporter superfamily.</text>
</comment>
<dbReference type="EMBL" id="PFCO01000003">
    <property type="protein sequence ID" value="PIR69728.1"/>
    <property type="molecule type" value="Genomic_DNA"/>
</dbReference>
<name>A0A2H0TDU9_9BACT</name>
<comment type="caution">
    <text evidence="6">The sequence shown here is derived from an EMBL/GenBank/DDBJ whole genome shotgun (WGS) entry which is preliminary data.</text>
</comment>
<dbReference type="Proteomes" id="UP000231503">
    <property type="component" value="Unassembled WGS sequence"/>
</dbReference>
<evidence type="ECO:0000256" key="3">
    <source>
        <dbReference type="ARBA" id="ARBA00022741"/>
    </source>
</evidence>
<dbReference type="GO" id="GO:0016887">
    <property type="term" value="F:ATP hydrolysis activity"/>
    <property type="evidence" value="ECO:0007669"/>
    <property type="project" value="InterPro"/>
</dbReference>
<dbReference type="PANTHER" id="PTHR42711:SF5">
    <property type="entry name" value="ABC TRANSPORTER ATP-BINDING PROTEIN NATA"/>
    <property type="match status" value="1"/>
</dbReference>
<accession>A0A2H0TDU9</accession>
<dbReference type="InterPro" id="IPR003439">
    <property type="entry name" value="ABC_transporter-like_ATP-bd"/>
</dbReference>
<evidence type="ECO:0000256" key="2">
    <source>
        <dbReference type="ARBA" id="ARBA00022448"/>
    </source>
</evidence>
<dbReference type="GO" id="GO:0005524">
    <property type="term" value="F:ATP binding"/>
    <property type="evidence" value="ECO:0007669"/>
    <property type="project" value="UniProtKB-KW"/>
</dbReference>
<keyword evidence="2" id="KW-0813">Transport</keyword>
<organism evidence="6 7">
    <name type="scientific">Candidatus Niyogibacteria bacterium CG10_big_fil_rev_8_21_14_0_10_46_36</name>
    <dbReference type="NCBI Taxonomy" id="1974726"/>
    <lineage>
        <taxon>Bacteria</taxon>
        <taxon>Candidatus Niyogiibacteriota</taxon>
    </lineage>
</organism>
<evidence type="ECO:0000259" key="5">
    <source>
        <dbReference type="PROSITE" id="PS50893"/>
    </source>
</evidence>
<dbReference type="SMART" id="SM00382">
    <property type="entry name" value="AAA"/>
    <property type="match status" value="1"/>
</dbReference>
<dbReference type="CDD" id="cd03230">
    <property type="entry name" value="ABC_DR_subfamily_A"/>
    <property type="match status" value="1"/>
</dbReference>
<keyword evidence="3" id="KW-0547">Nucleotide-binding</keyword>
<evidence type="ECO:0000256" key="4">
    <source>
        <dbReference type="ARBA" id="ARBA00022840"/>
    </source>
</evidence>
<protein>
    <submittedName>
        <fullName evidence="6">ABC transporter ATP-binding protein</fullName>
    </submittedName>
</protein>
<dbReference type="AlphaFoldDB" id="A0A2H0TDU9"/>
<dbReference type="InterPro" id="IPR027417">
    <property type="entry name" value="P-loop_NTPase"/>
</dbReference>
<reference evidence="7" key="1">
    <citation type="submission" date="2017-09" db="EMBL/GenBank/DDBJ databases">
        <title>Depth-based differentiation of microbial function through sediment-hosted aquifers and enrichment of novel symbionts in the deep terrestrial subsurface.</title>
        <authorList>
            <person name="Probst A.J."/>
            <person name="Ladd B."/>
            <person name="Jarett J.K."/>
            <person name="Geller-Mcgrath D.E."/>
            <person name="Sieber C.M.K."/>
            <person name="Emerson J.B."/>
            <person name="Anantharaman K."/>
            <person name="Thomas B.C."/>
            <person name="Malmstrom R."/>
            <person name="Stieglmeier M."/>
            <person name="Klingl A."/>
            <person name="Woyke T."/>
            <person name="Ryan C.M."/>
            <person name="Banfield J.F."/>
        </authorList>
    </citation>
    <scope>NUCLEOTIDE SEQUENCE [LARGE SCALE GENOMIC DNA]</scope>
</reference>
<gene>
    <name evidence="6" type="ORF">COU47_01430</name>
</gene>
<feature type="domain" description="ABC transporter" evidence="5">
    <location>
        <begin position="6"/>
        <end position="236"/>
    </location>
</feature>
<evidence type="ECO:0000256" key="1">
    <source>
        <dbReference type="ARBA" id="ARBA00005417"/>
    </source>
</evidence>
<dbReference type="PANTHER" id="PTHR42711">
    <property type="entry name" value="ABC TRANSPORTER ATP-BINDING PROTEIN"/>
    <property type="match status" value="1"/>
</dbReference>
<dbReference type="Gene3D" id="3.40.50.300">
    <property type="entry name" value="P-loop containing nucleotide triphosphate hydrolases"/>
    <property type="match status" value="1"/>
</dbReference>
<dbReference type="InterPro" id="IPR003593">
    <property type="entry name" value="AAA+_ATPase"/>
</dbReference>
<dbReference type="Pfam" id="PF00005">
    <property type="entry name" value="ABC_tran"/>
    <property type="match status" value="1"/>
</dbReference>
<evidence type="ECO:0000313" key="7">
    <source>
        <dbReference type="Proteomes" id="UP000231503"/>
    </source>
</evidence>
<proteinExistence type="inferred from homology"/>
<sequence>MTQDALSINHLRKGYGKTLAVDDVSFSIKEGEFFGFLGPNGAGKTTTIQCITGVSNFSEGDIAVFGFDVKKQYRDARLQIGLSPQEFTIDLFMKVKDVFDYMAGYYGMRGDERKKRVTHIIHTFELQEHAEKQFRMLSGGLKRRVMMGRALVHDPKLIILDEPTAGVDVELRHDIWRYLRDLNRAGKTILLTSHYLEEVEKLCSRIGIIYGGKMVALGDKEDFLDGGKTLEEKYFEITGNHAK</sequence>
<evidence type="ECO:0000313" key="6">
    <source>
        <dbReference type="EMBL" id="PIR69728.1"/>
    </source>
</evidence>
<keyword evidence="4 6" id="KW-0067">ATP-binding</keyword>
<dbReference type="InterPro" id="IPR050763">
    <property type="entry name" value="ABC_transporter_ATP-binding"/>
</dbReference>
<dbReference type="SUPFAM" id="SSF52540">
    <property type="entry name" value="P-loop containing nucleoside triphosphate hydrolases"/>
    <property type="match status" value="1"/>
</dbReference>